<dbReference type="AlphaFoldDB" id="A0A5C2RP30"/>
<dbReference type="OrthoDB" id="427452at2759"/>
<sequence>MTKVKVHTTPAGTISVPMDAALSEMNNFEAETRYLFACSFRCCRAGYIPRSSKSNALKQHPSSLPIPYAMAKFFFEYIVGLFYKHVFAAPKETYVWQDNGARRHLRVWLPRRRRLALADQWARASVRMIGYAHELTVVDQRLVQDGDGHGHGHDWWQVSADGVVRCRVGESGGAQVAVDMISCSVLR</sequence>
<dbReference type="STRING" id="1328759.A0A5C2RP30"/>
<protein>
    <submittedName>
        <fullName evidence="1">Uncharacterized protein</fullName>
    </submittedName>
</protein>
<evidence type="ECO:0000313" key="1">
    <source>
        <dbReference type="EMBL" id="RPD52669.1"/>
    </source>
</evidence>
<organism evidence="1 2">
    <name type="scientific">Lentinus tigrinus ALCF2SS1-6</name>
    <dbReference type="NCBI Taxonomy" id="1328759"/>
    <lineage>
        <taxon>Eukaryota</taxon>
        <taxon>Fungi</taxon>
        <taxon>Dikarya</taxon>
        <taxon>Basidiomycota</taxon>
        <taxon>Agaricomycotina</taxon>
        <taxon>Agaricomycetes</taxon>
        <taxon>Polyporales</taxon>
        <taxon>Polyporaceae</taxon>
        <taxon>Lentinus</taxon>
    </lineage>
</organism>
<gene>
    <name evidence="1" type="ORF">L227DRAFT_441183</name>
</gene>
<proteinExistence type="predicted"/>
<dbReference type="EMBL" id="ML122346">
    <property type="protein sequence ID" value="RPD52669.1"/>
    <property type="molecule type" value="Genomic_DNA"/>
</dbReference>
<reference evidence="1" key="1">
    <citation type="journal article" date="2018" name="Genome Biol. Evol.">
        <title>Genomics and development of Lentinus tigrinus, a white-rot wood-decaying mushroom with dimorphic fruiting bodies.</title>
        <authorList>
            <person name="Wu B."/>
            <person name="Xu Z."/>
            <person name="Knudson A."/>
            <person name="Carlson A."/>
            <person name="Chen N."/>
            <person name="Kovaka S."/>
            <person name="LaButti K."/>
            <person name="Lipzen A."/>
            <person name="Pennachio C."/>
            <person name="Riley R."/>
            <person name="Schakwitz W."/>
            <person name="Umezawa K."/>
            <person name="Ohm R.A."/>
            <person name="Grigoriev I.V."/>
            <person name="Nagy L.G."/>
            <person name="Gibbons J."/>
            <person name="Hibbett D."/>
        </authorList>
    </citation>
    <scope>NUCLEOTIDE SEQUENCE [LARGE SCALE GENOMIC DNA]</scope>
    <source>
        <strain evidence="1">ALCF2SS1-6</strain>
    </source>
</reference>
<name>A0A5C2RP30_9APHY</name>
<dbReference type="Proteomes" id="UP000313359">
    <property type="component" value="Unassembled WGS sequence"/>
</dbReference>
<accession>A0A5C2RP30</accession>
<keyword evidence="2" id="KW-1185">Reference proteome</keyword>
<evidence type="ECO:0000313" key="2">
    <source>
        <dbReference type="Proteomes" id="UP000313359"/>
    </source>
</evidence>